<dbReference type="Gene3D" id="3.10.590.10">
    <property type="entry name" value="ph1033 like domains"/>
    <property type="match status" value="1"/>
</dbReference>
<feature type="region of interest" description="Disordered" evidence="3">
    <location>
        <begin position="29"/>
        <end position="51"/>
    </location>
</feature>
<dbReference type="SUPFAM" id="SSF88697">
    <property type="entry name" value="PUA domain-like"/>
    <property type="match status" value="1"/>
</dbReference>
<dbReference type="AlphaFoldDB" id="A0A9P8TJ59"/>
<evidence type="ECO:0000259" key="4">
    <source>
        <dbReference type="Pfam" id="PF01878"/>
    </source>
</evidence>
<dbReference type="EMBL" id="JAEUBF010000039">
    <property type="protein sequence ID" value="KAH3680776.1"/>
    <property type="molecule type" value="Genomic_DNA"/>
</dbReference>
<evidence type="ECO:0000256" key="2">
    <source>
        <dbReference type="ARBA" id="ARBA00023242"/>
    </source>
</evidence>
<evidence type="ECO:0000256" key="1">
    <source>
        <dbReference type="ARBA" id="ARBA00004123"/>
    </source>
</evidence>
<dbReference type="CDD" id="cd21133">
    <property type="entry name" value="EVE"/>
    <property type="match status" value="1"/>
</dbReference>
<comment type="caution">
    <text evidence="5">The sequence shown here is derived from an EMBL/GenBank/DDBJ whole genome shotgun (WGS) entry which is preliminary data.</text>
</comment>
<sequence>MPVKKVVKKKKNESATKADITKIESKINEDIESDNNKITKPTPKKPAEFEKDLNNNNTRYWLIKSEPLSRIDPVTKKDVKFPFSDLLEVEYEEWNGVRNYEARNNMLNMEKEDILLFYHSNTPSPGIVGLAKVANEAHPDSLQFNSKSNYYDSRSNKEAPKWWCVDVKFYRRFRSKITLQELRENESLVNMSLVKRGRLSVTPVRKEEYYEILKMESKKNISNNIDCEMDEKYIDP</sequence>
<dbReference type="Pfam" id="PF01878">
    <property type="entry name" value="EVE"/>
    <property type="match status" value="1"/>
</dbReference>
<evidence type="ECO:0000256" key="3">
    <source>
        <dbReference type="SAM" id="MobiDB-lite"/>
    </source>
</evidence>
<reference evidence="5" key="2">
    <citation type="submission" date="2021-01" db="EMBL/GenBank/DDBJ databases">
        <authorList>
            <person name="Schikora-Tamarit M.A."/>
        </authorList>
    </citation>
    <scope>NUCLEOTIDE SEQUENCE</scope>
    <source>
        <strain evidence="5">CBS6341</strain>
    </source>
</reference>
<proteinExistence type="predicted"/>
<organism evidence="5 6">
    <name type="scientific">Wickerhamomyces mucosus</name>
    <dbReference type="NCBI Taxonomy" id="1378264"/>
    <lineage>
        <taxon>Eukaryota</taxon>
        <taxon>Fungi</taxon>
        <taxon>Dikarya</taxon>
        <taxon>Ascomycota</taxon>
        <taxon>Saccharomycotina</taxon>
        <taxon>Saccharomycetes</taxon>
        <taxon>Phaffomycetales</taxon>
        <taxon>Wickerhamomycetaceae</taxon>
        <taxon>Wickerhamomyces</taxon>
    </lineage>
</organism>
<reference evidence="5" key="1">
    <citation type="journal article" date="2021" name="Open Biol.">
        <title>Shared evolutionary footprints suggest mitochondrial oxidative damage underlies multiple complex I losses in fungi.</title>
        <authorList>
            <person name="Schikora-Tamarit M.A."/>
            <person name="Marcet-Houben M."/>
            <person name="Nosek J."/>
            <person name="Gabaldon T."/>
        </authorList>
    </citation>
    <scope>NUCLEOTIDE SEQUENCE</scope>
    <source>
        <strain evidence="5">CBS6341</strain>
    </source>
</reference>
<keyword evidence="2" id="KW-0539">Nucleus</keyword>
<name>A0A9P8TJ59_9ASCO</name>
<dbReference type="InterPro" id="IPR015947">
    <property type="entry name" value="PUA-like_sf"/>
</dbReference>
<dbReference type="OrthoDB" id="41445at2759"/>
<evidence type="ECO:0000313" key="5">
    <source>
        <dbReference type="EMBL" id="KAH3680776.1"/>
    </source>
</evidence>
<feature type="domain" description="EVE" evidence="4">
    <location>
        <begin position="59"/>
        <end position="215"/>
    </location>
</feature>
<dbReference type="PANTHER" id="PTHR14087">
    <property type="entry name" value="THYMOCYTE NUCLEAR PROTEIN 1"/>
    <property type="match status" value="1"/>
</dbReference>
<dbReference type="InterPro" id="IPR052181">
    <property type="entry name" value="5hmC_binding"/>
</dbReference>
<evidence type="ECO:0000313" key="6">
    <source>
        <dbReference type="Proteomes" id="UP000769528"/>
    </source>
</evidence>
<dbReference type="InterPro" id="IPR047197">
    <property type="entry name" value="THYN1-like_EVE"/>
</dbReference>
<accession>A0A9P8TJ59</accession>
<dbReference type="InterPro" id="IPR002740">
    <property type="entry name" value="EVE_domain"/>
</dbReference>
<comment type="subcellular location">
    <subcellularLocation>
        <location evidence="1">Nucleus</location>
    </subcellularLocation>
</comment>
<dbReference type="GO" id="GO:0005634">
    <property type="term" value="C:nucleus"/>
    <property type="evidence" value="ECO:0007669"/>
    <property type="project" value="UniProtKB-SubCell"/>
</dbReference>
<protein>
    <recommendedName>
        <fullName evidence="4">EVE domain-containing protein</fullName>
    </recommendedName>
</protein>
<keyword evidence="6" id="KW-1185">Reference proteome</keyword>
<dbReference type="PANTHER" id="PTHR14087:SF7">
    <property type="entry name" value="THYMOCYTE NUCLEAR PROTEIN 1"/>
    <property type="match status" value="1"/>
</dbReference>
<gene>
    <name evidence="5" type="ORF">WICMUC_000127</name>
</gene>
<dbReference type="Proteomes" id="UP000769528">
    <property type="component" value="Unassembled WGS sequence"/>
</dbReference>